<proteinExistence type="inferred from homology"/>
<evidence type="ECO:0000256" key="6">
    <source>
        <dbReference type="ARBA" id="ARBA00038076"/>
    </source>
</evidence>
<comment type="subcellular location">
    <subcellularLocation>
        <location evidence="1">Cell membrane</location>
        <topology evidence="1">Multi-pass membrane protein</topology>
    </subcellularLocation>
</comment>
<dbReference type="Pfam" id="PF12704">
    <property type="entry name" value="MacB_PCD"/>
    <property type="match status" value="1"/>
</dbReference>
<dbReference type="InterPro" id="IPR050250">
    <property type="entry name" value="Macrolide_Exporter_MacB"/>
</dbReference>
<name>A0ABP8QUG7_9BACT</name>
<dbReference type="PANTHER" id="PTHR30572">
    <property type="entry name" value="MEMBRANE COMPONENT OF TRANSPORTER-RELATED"/>
    <property type="match status" value="1"/>
</dbReference>
<keyword evidence="4 7" id="KW-1133">Transmembrane helix</keyword>
<evidence type="ECO:0000256" key="4">
    <source>
        <dbReference type="ARBA" id="ARBA00022989"/>
    </source>
</evidence>
<evidence type="ECO:0000256" key="5">
    <source>
        <dbReference type="ARBA" id="ARBA00023136"/>
    </source>
</evidence>
<evidence type="ECO:0000256" key="7">
    <source>
        <dbReference type="SAM" id="Phobius"/>
    </source>
</evidence>
<sequence>MIRHLFTLMWNRKRANGLLVLEIFLAFVVLFAVGSTGVYLWSNYRAPLGFEYEHVWEIDMNPGNQPRAEQYATLQRVLARLRATPGVVTASRSVDNTPFAFSNNTTEYTAGANNPKVYGDIYDAGPELRDVLGLRLVAGRWFDRRDEAAGHRRPIIITELAQAKLFPGGESALGKAIHSTSEGDKDKEYEVVGVTGPYRAGGELSEPQPGYFSYVSPQDTARALFDLLVRVQPGSGAALEKRLQDDIRTTSGGWASSIVSLPEQRLTQLKLLLTLPIVLGVVCVFLLVNVALGLFGVLWLNINQRRSELGVRRALGASGAAISGQVLGEILVLTTFGLVLGLVVAAQFPLLGVLDVKPGVYLAAMGLAAVGLYALAAGCALYPSQLAARIQPAVALREE</sequence>
<organism evidence="10 11">
    <name type="scientific">Hymenobacter ginsengisoli</name>
    <dbReference type="NCBI Taxonomy" id="1051626"/>
    <lineage>
        <taxon>Bacteria</taxon>
        <taxon>Pseudomonadati</taxon>
        <taxon>Bacteroidota</taxon>
        <taxon>Cytophagia</taxon>
        <taxon>Cytophagales</taxon>
        <taxon>Hymenobacteraceae</taxon>
        <taxon>Hymenobacter</taxon>
    </lineage>
</organism>
<evidence type="ECO:0000313" key="11">
    <source>
        <dbReference type="Proteomes" id="UP001501243"/>
    </source>
</evidence>
<keyword evidence="2" id="KW-1003">Cell membrane</keyword>
<feature type="transmembrane region" description="Helical" evidence="7">
    <location>
        <begin position="20"/>
        <end position="41"/>
    </location>
</feature>
<evidence type="ECO:0000256" key="3">
    <source>
        <dbReference type="ARBA" id="ARBA00022692"/>
    </source>
</evidence>
<keyword evidence="5 7" id="KW-0472">Membrane</keyword>
<dbReference type="Proteomes" id="UP001501243">
    <property type="component" value="Unassembled WGS sequence"/>
</dbReference>
<keyword evidence="11" id="KW-1185">Reference proteome</keyword>
<comment type="similarity">
    <text evidence="6">Belongs to the ABC-4 integral membrane protein family.</text>
</comment>
<feature type="transmembrane region" description="Helical" evidence="7">
    <location>
        <begin position="360"/>
        <end position="382"/>
    </location>
</feature>
<evidence type="ECO:0008006" key="12">
    <source>
        <dbReference type="Google" id="ProtNLM"/>
    </source>
</evidence>
<dbReference type="Pfam" id="PF02687">
    <property type="entry name" value="FtsX"/>
    <property type="match status" value="1"/>
</dbReference>
<reference evidence="11" key="1">
    <citation type="journal article" date="2019" name="Int. J. Syst. Evol. Microbiol.">
        <title>The Global Catalogue of Microorganisms (GCM) 10K type strain sequencing project: providing services to taxonomists for standard genome sequencing and annotation.</title>
        <authorList>
            <consortium name="The Broad Institute Genomics Platform"/>
            <consortium name="The Broad Institute Genome Sequencing Center for Infectious Disease"/>
            <person name="Wu L."/>
            <person name="Ma J."/>
        </authorList>
    </citation>
    <scope>NUCLEOTIDE SEQUENCE [LARGE SCALE GENOMIC DNA]</scope>
    <source>
        <strain evidence="11">JCM 17841</strain>
    </source>
</reference>
<feature type="transmembrane region" description="Helical" evidence="7">
    <location>
        <begin position="321"/>
        <end position="348"/>
    </location>
</feature>
<accession>A0ABP8QUG7</accession>
<dbReference type="RefSeq" id="WP_208132145.1">
    <property type="nucleotide sequence ID" value="NZ_BAABGQ010000012.1"/>
</dbReference>
<dbReference type="PANTHER" id="PTHR30572:SF4">
    <property type="entry name" value="ABC TRANSPORTER PERMEASE YTRF"/>
    <property type="match status" value="1"/>
</dbReference>
<feature type="domain" description="MacB-like periplasmic core" evidence="9">
    <location>
        <begin position="20"/>
        <end position="244"/>
    </location>
</feature>
<comment type="caution">
    <text evidence="10">The sequence shown here is derived from an EMBL/GenBank/DDBJ whole genome shotgun (WGS) entry which is preliminary data.</text>
</comment>
<dbReference type="InterPro" id="IPR025857">
    <property type="entry name" value="MacB_PCD"/>
</dbReference>
<evidence type="ECO:0000259" key="9">
    <source>
        <dbReference type="Pfam" id="PF12704"/>
    </source>
</evidence>
<keyword evidence="3 7" id="KW-0812">Transmembrane</keyword>
<feature type="domain" description="ABC3 transporter permease C-terminal" evidence="8">
    <location>
        <begin position="282"/>
        <end position="392"/>
    </location>
</feature>
<gene>
    <name evidence="10" type="ORF">GCM10023172_40460</name>
</gene>
<evidence type="ECO:0000256" key="2">
    <source>
        <dbReference type="ARBA" id="ARBA00022475"/>
    </source>
</evidence>
<protein>
    <recommendedName>
        <fullName evidence="12">ABC transporter permease</fullName>
    </recommendedName>
</protein>
<dbReference type="InterPro" id="IPR003838">
    <property type="entry name" value="ABC3_permease_C"/>
</dbReference>
<dbReference type="EMBL" id="BAABGQ010000012">
    <property type="protein sequence ID" value="GAA4508412.1"/>
    <property type="molecule type" value="Genomic_DNA"/>
</dbReference>
<feature type="transmembrane region" description="Helical" evidence="7">
    <location>
        <begin position="271"/>
        <end position="300"/>
    </location>
</feature>
<evidence type="ECO:0000313" key="10">
    <source>
        <dbReference type="EMBL" id="GAA4508412.1"/>
    </source>
</evidence>
<evidence type="ECO:0000259" key="8">
    <source>
        <dbReference type="Pfam" id="PF02687"/>
    </source>
</evidence>
<evidence type="ECO:0000256" key="1">
    <source>
        <dbReference type="ARBA" id="ARBA00004651"/>
    </source>
</evidence>